<evidence type="ECO:0000313" key="6">
    <source>
        <dbReference type="EMBL" id="GGH00461.1"/>
    </source>
</evidence>
<evidence type="ECO:0000256" key="1">
    <source>
        <dbReference type="ARBA" id="ARBA00004196"/>
    </source>
</evidence>
<dbReference type="InterPro" id="IPR050553">
    <property type="entry name" value="Thioredoxin_ResA/DsbE_sf"/>
</dbReference>
<dbReference type="PANTHER" id="PTHR42852">
    <property type="entry name" value="THIOL:DISULFIDE INTERCHANGE PROTEIN DSBE"/>
    <property type="match status" value="1"/>
</dbReference>
<gene>
    <name evidence="6" type="ORF">GCM10011416_18750</name>
</gene>
<evidence type="ECO:0000256" key="4">
    <source>
        <dbReference type="SAM" id="SignalP"/>
    </source>
</evidence>
<keyword evidence="3" id="KW-0676">Redox-active center</keyword>
<dbReference type="AlphaFoldDB" id="A0A917I0Y8"/>
<evidence type="ECO:0000256" key="3">
    <source>
        <dbReference type="ARBA" id="ARBA00023284"/>
    </source>
</evidence>
<reference evidence="6" key="1">
    <citation type="journal article" date="2014" name="Int. J. Syst. Evol. Microbiol.">
        <title>Complete genome sequence of Corynebacterium casei LMG S-19264T (=DSM 44701T), isolated from a smear-ripened cheese.</title>
        <authorList>
            <consortium name="US DOE Joint Genome Institute (JGI-PGF)"/>
            <person name="Walter F."/>
            <person name="Albersmeier A."/>
            <person name="Kalinowski J."/>
            <person name="Ruckert C."/>
        </authorList>
    </citation>
    <scope>NUCLEOTIDE SEQUENCE</scope>
    <source>
        <strain evidence="6">CGMCC 1.15763</strain>
    </source>
</reference>
<name>A0A917I0Y8_9FLAO</name>
<protein>
    <submittedName>
        <fullName evidence="6">Thiol:disulfide interchange protein</fullName>
    </submittedName>
</protein>
<dbReference type="Gene3D" id="3.40.30.10">
    <property type="entry name" value="Glutaredoxin"/>
    <property type="match status" value="1"/>
</dbReference>
<evidence type="ECO:0000259" key="5">
    <source>
        <dbReference type="PROSITE" id="PS51352"/>
    </source>
</evidence>
<dbReference type="PROSITE" id="PS51352">
    <property type="entry name" value="THIOREDOXIN_2"/>
    <property type="match status" value="1"/>
</dbReference>
<dbReference type="Pfam" id="PF14289">
    <property type="entry name" value="DUF4369"/>
    <property type="match status" value="1"/>
</dbReference>
<keyword evidence="2" id="KW-0201">Cytochrome c-type biogenesis</keyword>
<dbReference type="SUPFAM" id="SSF52833">
    <property type="entry name" value="Thioredoxin-like"/>
    <property type="match status" value="1"/>
</dbReference>
<accession>A0A917I0Y8</accession>
<dbReference type="GO" id="GO:0030313">
    <property type="term" value="C:cell envelope"/>
    <property type="evidence" value="ECO:0007669"/>
    <property type="project" value="UniProtKB-SubCell"/>
</dbReference>
<dbReference type="InterPro" id="IPR017937">
    <property type="entry name" value="Thioredoxin_CS"/>
</dbReference>
<dbReference type="Pfam" id="PF08534">
    <property type="entry name" value="Redoxin"/>
    <property type="match status" value="1"/>
</dbReference>
<feature type="signal peptide" evidence="4">
    <location>
        <begin position="1"/>
        <end position="21"/>
    </location>
</feature>
<dbReference type="RefSeq" id="WP_188599064.1">
    <property type="nucleotide sequence ID" value="NZ_BMJW01000002.1"/>
</dbReference>
<dbReference type="EMBL" id="BMJW01000002">
    <property type="protein sequence ID" value="GGH00461.1"/>
    <property type="molecule type" value="Genomic_DNA"/>
</dbReference>
<dbReference type="CDD" id="cd02966">
    <property type="entry name" value="TlpA_like_family"/>
    <property type="match status" value="1"/>
</dbReference>
<dbReference type="InterPro" id="IPR036249">
    <property type="entry name" value="Thioredoxin-like_sf"/>
</dbReference>
<evidence type="ECO:0000256" key="2">
    <source>
        <dbReference type="ARBA" id="ARBA00022748"/>
    </source>
</evidence>
<comment type="subcellular location">
    <subcellularLocation>
        <location evidence="1">Cell envelope</location>
    </subcellularLocation>
</comment>
<dbReference type="PROSITE" id="PS00194">
    <property type="entry name" value="THIOREDOXIN_1"/>
    <property type="match status" value="1"/>
</dbReference>
<dbReference type="GO" id="GO:0017004">
    <property type="term" value="P:cytochrome complex assembly"/>
    <property type="evidence" value="ECO:0007669"/>
    <property type="project" value="UniProtKB-KW"/>
</dbReference>
<keyword evidence="7" id="KW-1185">Reference proteome</keyword>
<sequence>MKKIFLSILCFSLLALSSCKNEPTVAKDSFTVSGTLKGLDTKFMMTSYTGPDGNRVSDSVFVENDHFSYTAKIKEQTSIVFWPNVESTIKRTGRGYYPAKSSQFQFLAGPGDQIEFKGVVTDFIDAYPSGTDANNDLAIINKQVYPLMNQSVNIMLKKNLLDKEDPKHEVYQDSIDQLDAKVVALKKEFVKSHPNSEAATWYLSDMMMRSQTSDEESISLFNNLGEHLQNNPFYKQLDTRIKAVKTTMIGSIVPDFTTNKTLDGTEFSLNSLRGKYVLIDFWGTWCGPCVSEMPTVKEYQEKYPNRLAILGVNSGESIEKINNFIKPKNYDWQQIIKGTGADNFVLKFNVKAYPTKFILDPEGKILYKFVGSGEESFDRIDELLK</sequence>
<feature type="domain" description="Thioredoxin" evidence="5">
    <location>
        <begin position="247"/>
        <end position="385"/>
    </location>
</feature>
<proteinExistence type="predicted"/>
<dbReference type="InterPro" id="IPR013766">
    <property type="entry name" value="Thioredoxin_domain"/>
</dbReference>
<dbReference type="PANTHER" id="PTHR42852:SF17">
    <property type="entry name" value="THIOREDOXIN-LIKE PROTEIN HI_1115"/>
    <property type="match status" value="1"/>
</dbReference>
<organism evidence="6 7">
    <name type="scientific">Polaribacter pacificus</name>
    <dbReference type="NCBI Taxonomy" id="1775173"/>
    <lineage>
        <taxon>Bacteria</taxon>
        <taxon>Pseudomonadati</taxon>
        <taxon>Bacteroidota</taxon>
        <taxon>Flavobacteriia</taxon>
        <taxon>Flavobacteriales</taxon>
        <taxon>Flavobacteriaceae</taxon>
    </lineage>
</organism>
<dbReference type="InterPro" id="IPR025380">
    <property type="entry name" value="DUF4369"/>
</dbReference>
<evidence type="ECO:0000313" key="7">
    <source>
        <dbReference type="Proteomes" id="UP000633278"/>
    </source>
</evidence>
<keyword evidence="4" id="KW-0732">Signal</keyword>
<reference evidence="6" key="2">
    <citation type="submission" date="2020-09" db="EMBL/GenBank/DDBJ databases">
        <authorList>
            <person name="Sun Q."/>
            <person name="Zhou Y."/>
        </authorList>
    </citation>
    <scope>NUCLEOTIDE SEQUENCE</scope>
    <source>
        <strain evidence="6">CGMCC 1.15763</strain>
    </source>
</reference>
<dbReference type="InterPro" id="IPR013740">
    <property type="entry name" value="Redoxin"/>
</dbReference>
<comment type="caution">
    <text evidence="6">The sequence shown here is derived from an EMBL/GenBank/DDBJ whole genome shotgun (WGS) entry which is preliminary data.</text>
</comment>
<dbReference type="Proteomes" id="UP000633278">
    <property type="component" value="Unassembled WGS sequence"/>
</dbReference>
<dbReference type="PROSITE" id="PS51257">
    <property type="entry name" value="PROKAR_LIPOPROTEIN"/>
    <property type="match status" value="1"/>
</dbReference>
<dbReference type="GO" id="GO:0016491">
    <property type="term" value="F:oxidoreductase activity"/>
    <property type="evidence" value="ECO:0007669"/>
    <property type="project" value="InterPro"/>
</dbReference>
<feature type="chain" id="PRO_5037965325" evidence="4">
    <location>
        <begin position="22"/>
        <end position="385"/>
    </location>
</feature>